<gene>
    <name evidence="2" type="ORF">C8N46_101293</name>
</gene>
<dbReference type="AlphaFoldDB" id="A0A2T6C5T2"/>
<feature type="compositionally biased region" description="Basic and acidic residues" evidence="1">
    <location>
        <begin position="178"/>
        <end position="192"/>
    </location>
</feature>
<dbReference type="EMBL" id="QBKT01000001">
    <property type="protein sequence ID" value="PTX63689.1"/>
    <property type="molecule type" value="Genomic_DNA"/>
</dbReference>
<dbReference type="Proteomes" id="UP000244090">
    <property type="component" value="Unassembled WGS sequence"/>
</dbReference>
<feature type="compositionally biased region" description="Polar residues" evidence="1">
    <location>
        <begin position="21"/>
        <end position="33"/>
    </location>
</feature>
<feature type="region of interest" description="Disordered" evidence="1">
    <location>
        <begin position="1"/>
        <end position="33"/>
    </location>
</feature>
<evidence type="ECO:0000313" key="2">
    <source>
        <dbReference type="EMBL" id="PTX63689.1"/>
    </source>
</evidence>
<feature type="compositionally biased region" description="Basic residues" evidence="1">
    <location>
        <begin position="1"/>
        <end position="12"/>
    </location>
</feature>
<evidence type="ECO:0008006" key="4">
    <source>
        <dbReference type="Google" id="ProtNLM"/>
    </source>
</evidence>
<evidence type="ECO:0000256" key="1">
    <source>
        <dbReference type="SAM" id="MobiDB-lite"/>
    </source>
</evidence>
<proteinExistence type="predicted"/>
<feature type="region of interest" description="Disordered" evidence="1">
    <location>
        <begin position="208"/>
        <end position="254"/>
    </location>
</feature>
<sequence>MESLRHHSKNSPKHTAVANGIAQQKSQKTTFQLLDNRPATVIQQKKWQQTTSSQNSKITTSNAIQLVKKYEKKKKKKVTKSGYESDSEDWVPSSARRKHRQTFSKKLRREVIMRGALRNKNRMYVCPGCGRPLADRKGREIKTFFISKSKKRHNIVSAQLDHYPPWAGRLKKLKAKKKSDEEIRKDHDDPTRLRPLCRECNQSHKFENVKELPDSGYTDDEYESDNEARDKEIWKKYRKDDDDNAGTGGSGITA</sequence>
<name>A0A2T6C5T2_9FLAO</name>
<dbReference type="RefSeq" id="WP_108113069.1">
    <property type="nucleotide sequence ID" value="NZ_QBKT01000001.1"/>
</dbReference>
<dbReference type="OrthoDB" id="1334213at2"/>
<feature type="region of interest" description="Disordered" evidence="1">
    <location>
        <begin position="174"/>
        <end position="194"/>
    </location>
</feature>
<feature type="compositionally biased region" description="Basic and acidic residues" evidence="1">
    <location>
        <begin position="226"/>
        <end position="241"/>
    </location>
</feature>
<organism evidence="2 3">
    <name type="scientific">Kordia periserrulae</name>
    <dbReference type="NCBI Taxonomy" id="701523"/>
    <lineage>
        <taxon>Bacteria</taxon>
        <taxon>Pseudomonadati</taxon>
        <taxon>Bacteroidota</taxon>
        <taxon>Flavobacteriia</taxon>
        <taxon>Flavobacteriales</taxon>
        <taxon>Flavobacteriaceae</taxon>
        <taxon>Kordia</taxon>
    </lineage>
</organism>
<evidence type="ECO:0000313" key="3">
    <source>
        <dbReference type="Proteomes" id="UP000244090"/>
    </source>
</evidence>
<reference evidence="2 3" key="1">
    <citation type="submission" date="2018-04" db="EMBL/GenBank/DDBJ databases">
        <title>Genomic Encyclopedia of Archaeal and Bacterial Type Strains, Phase II (KMG-II): from individual species to whole genera.</title>
        <authorList>
            <person name="Goeker M."/>
        </authorList>
    </citation>
    <scope>NUCLEOTIDE SEQUENCE [LARGE SCALE GENOMIC DNA]</scope>
    <source>
        <strain evidence="2 3">DSM 25731</strain>
    </source>
</reference>
<feature type="region of interest" description="Disordered" evidence="1">
    <location>
        <begin position="75"/>
        <end position="102"/>
    </location>
</feature>
<accession>A0A2T6C5T2</accession>
<keyword evidence="3" id="KW-1185">Reference proteome</keyword>
<comment type="caution">
    <text evidence="2">The sequence shown here is derived from an EMBL/GenBank/DDBJ whole genome shotgun (WGS) entry which is preliminary data.</text>
</comment>
<protein>
    <recommendedName>
        <fullName evidence="4">HNH endonuclease</fullName>
    </recommendedName>
</protein>